<comment type="caution">
    <text evidence="2">The sequence shown here is derived from an EMBL/GenBank/DDBJ whole genome shotgun (WGS) entry which is preliminary data.</text>
</comment>
<evidence type="ECO:0000313" key="2">
    <source>
        <dbReference type="EMBL" id="EMI15510.1"/>
    </source>
</evidence>
<organism evidence="2 3">
    <name type="scientific">Rhodopirellula maiorica SM1</name>
    <dbReference type="NCBI Taxonomy" id="1265738"/>
    <lineage>
        <taxon>Bacteria</taxon>
        <taxon>Pseudomonadati</taxon>
        <taxon>Planctomycetota</taxon>
        <taxon>Planctomycetia</taxon>
        <taxon>Pirellulales</taxon>
        <taxon>Pirellulaceae</taxon>
        <taxon>Novipirellula</taxon>
    </lineage>
</organism>
<protein>
    <submittedName>
        <fullName evidence="2">Membrane protein</fullName>
    </submittedName>
</protein>
<keyword evidence="1" id="KW-1133">Transmembrane helix</keyword>
<evidence type="ECO:0000313" key="3">
    <source>
        <dbReference type="Proteomes" id="UP000011991"/>
    </source>
</evidence>
<reference evidence="2 3" key="1">
    <citation type="journal article" date="2013" name="Mar. Genomics">
        <title>Expression of sulfatases in Rhodopirellula baltica and the diversity of sulfatases in the genus Rhodopirellula.</title>
        <authorList>
            <person name="Wegner C.E."/>
            <person name="Richter-Heitmann T."/>
            <person name="Klindworth A."/>
            <person name="Klockow C."/>
            <person name="Richter M."/>
            <person name="Achstetter T."/>
            <person name="Glockner F.O."/>
            <person name="Harder J."/>
        </authorList>
    </citation>
    <scope>NUCLEOTIDE SEQUENCE [LARGE SCALE GENOMIC DNA]</scope>
    <source>
        <strain evidence="2 3">SM1</strain>
    </source>
</reference>
<feature type="transmembrane region" description="Helical" evidence="1">
    <location>
        <begin position="62"/>
        <end position="80"/>
    </location>
</feature>
<dbReference type="RefSeq" id="WP_008708987.1">
    <property type="nucleotide sequence ID" value="NZ_ANOG01001077.1"/>
</dbReference>
<dbReference type="EMBL" id="ANOG01001077">
    <property type="protein sequence ID" value="EMI15510.1"/>
    <property type="molecule type" value="Genomic_DNA"/>
</dbReference>
<feature type="transmembrane region" description="Helical" evidence="1">
    <location>
        <begin position="36"/>
        <end position="56"/>
    </location>
</feature>
<keyword evidence="3" id="KW-1185">Reference proteome</keyword>
<gene>
    <name evidence="2" type="ORF">RMSM_07569</name>
</gene>
<sequence>MAYSPDAPPSADASSHQTKQIDELCLELDKAIRSRFYALLCIPLVAFNSLVMYLRVWRPGQLPSWVGLVLFGMLITYVLLQQRKISRVRSRIHGDPELLMQWQASLDDHEADPAQYCSS</sequence>
<dbReference type="Proteomes" id="UP000011991">
    <property type="component" value="Unassembled WGS sequence"/>
</dbReference>
<dbReference type="AlphaFoldDB" id="M5R7Z6"/>
<keyword evidence="1" id="KW-0812">Transmembrane</keyword>
<keyword evidence="1" id="KW-0472">Membrane</keyword>
<evidence type="ECO:0000256" key="1">
    <source>
        <dbReference type="SAM" id="Phobius"/>
    </source>
</evidence>
<accession>M5R7Z6</accession>
<name>M5R7Z6_9BACT</name>
<proteinExistence type="predicted"/>
<dbReference type="PATRIC" id="fig|1265738.3.peg.7552"/>